<dbReference type="InterPro" id="IPR001647">
    <property type="entry name" value="HTH_TetR"/>
</dbReference>
<evidence type="ECO:0000256" key="4">
    <source>
        <dbReference type="PROSITE-ProRule" id="PRU00335"/>
    </source>
</evidence>
<comment type="caution">
    <text evidence="6">The sequence shown here is derived from an EMBL/GenBank/DDBJ whole genome shotgun (WGS) entry which is preliminary data.</text>
</comment>
<dbReference type="InterPro" id="IPR009057">
    <property type="entry name" value="Homeodomain-like_sf"/>
</dbReference>
<keyword evidence="3" id="KW-0804">Transcription</keyword>
<dbReference type="AlphaFoldDB" id="A0A6I4LWZ0"/>
<dbReference type="Pfam" id="PF21351">
    <property type="entry name" value="TetR_C_41"/>
    <property type="match status" value="1"/>
</dbReference>
<keyword evidence="2 4" id="KW-0238">DNA-binding</keyword>
<reference evidence="6 7" key="1">
    <citation type="submission" date="2019-01" db="EMBL/GenBank/DDBJ databases">
        <title>Sphingorhabdus lacus sp.nov., isolated from an oligotrophic freshwater lake.</title>
        <authorList>
            <person name="Park M."/>
        </authorList>
    </citation>
    <scope>NUCLEOTIDE SEQUENCE [LARGE SCALE GENOMIC DNA]</scope>
    <source>
        <strain evidence="6 7">IMCC26285</strain>
    </source>
</reference>
<dbReference type="RefSeq" id="WP_160354016.1">
    <property type="nucleotide sequence ID" value="NZ_SDWJ01000002.1"/>
</dbReference>
<evidence type="ECO:0000313" key="6">
    <source>
        <dbReference type="EMBL" id="MVZ98057.1"/>
    </source>
</evidence>
<name>A0A6I4LWZ0_9SPHN</name>
<evidence type="ECO:0000259" key="5">
    <source>
        <dbReference type="PROSITE" id="PS50977"/>
    </source>
</evidence>
<keyword evidence="1" id="KW-0805">Transcription regulation</keyword>
<dbReference type="PRINTS" id="PR00455">
    <property type="entry name" value="HTHTETR"/>
</dbReference>
<sequence>MESTSNSIKIVYAAQKLFAERGYSGASVDDVASEAGCTKGAVYHSFKDKRELFRAACVATLDKIIEHVEDTTTETDEHTVDEIVTGGDRLFDAYEDPRVRRLLLIDGPSVLGINEWNMIQERLRVELGEHALHHVADEGLIDRSLVPMMAHLLFGAFSQGVLQIMAAHNPQDASRLARAAYRKLAKGLLVNE</sequence>
<dbReference type="SUPFAM" id="SSF46689">
    <property type="entry name" value="Homeodomain-like"/>
    <property type="match status" value="1"/>
</dbReference>
<dbReference type="PANTHER" id="PTHR30055">
    <property type="entry name" value="HTH-TYPE TRANSCRIPTIONAL REGULATOR RUTR"/>
    <property type="match status" value="1"/>
</dbReference>
<gene>
    <name evidence="6" type="ORF">EUU23_10100</name>
</gene>
<dbReference type="EMBL" id="SDWJ01000002">
    <property type="protein sequence ID" value="MVZ98057.1"/>
    <property type="molecule type" value="Genomic_DNA"/>
</dbReference>
<protein>
    <submittedName>
        <fullName evidence="6">TetR/AcrR family transcriptional regulator</fullName>
    </submittedName>
</protein>
<proteinExistence type="predicted"/>
<dbReference type="Proteomes" id="UP000471147">
    <property type="component" value="Unassembled WGS sequence"/>
</dbReference>
<feature type="domain" description="HTH tetR-type" evidence="5">
    <location>
        <begin position="4"/>
        <end position="64"/>
    </location>
</feature>
<keyword evidence="7" id="KW-1185">Reference proteome</keyword>
<dbReference type="PANTHER" id="PTHR30055:SF234">
    <property type="entry name" value="HTH-TYPE TRANSCRIPTIONAL REGULATOR BETI"/>
    <property type="match status" value="1"/>
</dbReference>
<accession>A0A6I4LWZ0</accession>
<evidence type="ECO:0000256" key="2">
    <source>
        <dbReference type="ARBA" id="ARBA00023125"/>
    </source>
</evidence>
<dbReference type="Gene3D" id="1.10.357.10">
    <property type="entry name" value="Tetracycline Repressor, domain 2"/>
    <property type="match status" value="1"/>
</dbReference>
<evidence type="ECO:0000256" key="3">
    <source>
        <dbReference type="ARBA" id="ARBA00023163"/>
    </source>
</evidence>
<dbReference type="GO" id="GO:0000976">
    <property type="term" value="F:transcription cis-regulatory region binding"/>
    <property type="evidence" value="ECO:0007669"/>
    <property type="project" value="TreeGrafter"/>
</dbReference>
<organism evidence="6 7">
    <name type="scientific">Sphingorhabdus profundilacus</name>
    <dbReference type="NCBI Taxonomy" id="2509718"/>
    <lineage>
        <taxon>Bacteria</taxon>
        <taxon>Pseudomonadati</taxon>
        <taxon>Pseudomonadota</taxon>
        <taxon>Alphaproteobacteria</taxon>
        <taxon>Sphingomonadales</taxon>
        <taxon>Sphingomonadaceae</taxon>
        <taxon>Sphingorhabdus</taxon>
    </lineage>
</organism>
<dbReference type="OrthoDB" id="9816296at2"/>
<dbReference type="PROSITE" id="PS50977">
    <property type="entry name" value="HTH_TETR_2"/>
    <property type="match status" value="1"/>
</dbReference>
<dbReference type="GO" id="GO:0003700">
    <property type="term" value="F:DNA-binding transcription factor activity"/>
    <property type="evidence" value="ECO:0007669"/>
    <property type="project" value="TreeGrafter"/>
</dbReference>
<evidence type="ECO:0000256" key="1">
    <source>
        <dbReference type="ARBA" id="ARBA00023015"/>
    </source>
</evidence>
<dbReference type="Pfam" id="PF00440">
    <property type="entry name" value="TetR_N"/>
    <property type="match status" value="1"/>
</dbReference>
<dbReference type="InterPro" id="IPR050109">
    <property type="entry name" value="HTH-type_TetR-like_transc_reg"/>
</dbReference>
<dbReference type="InterPro" id="IPR049484">
    <property type="entry name" value="Rv0078-like_C"/>
</dbReference>
<feature type="DNA-binding region" description="H-T-H motif" evidence="4">
    <location>
        <begin position="27"/>
        <end position="46"/>
    </location>
</feature>
<evidence type="ECO:0000313" key="7">
    <source>
        <dbReference type="Proteomes" id="UP000471147"/>
    </source>
</evidence>